<keyword evidence="3" id="KW-1185">Reference proteome</keyword>
<dbReference type="EMBL" id="CP020472">
    <property type="protein sequence ID" value="ARD22378.1"/>
    <property type="molecule type" value="Genomic_DNA"/>
</dbReference>
<reference evidence="2 3" key="1">
    <citation type="submission" date="2017-03" db="EMBL/GenBank/DDBJ databases">
        <title>Genome sequencing of Shewanella japonica KCTC 22435.</title>
        <authorList>
            <person name="Kim K.M."/>
        </authorList>
    </citation>
    <scope>NUCLEOTIDE SEQUENCE [LARGE SCALE GENOMIC DNA]</scope>
    <source>
        <strain evidence="2 3">KCTC 22435</strain>
    </source>
</reference>
<dbReference type="RefSeq" id="WP_080915734.1">
    <property type="nucleotide sequence ID" value="NZ_CANMJJ010000001.1"/>
</dbReference>
<protein>
    <submittedName>
        <fullName evidence="2">Uncharacterized protein</fullName>
    </submittedName>
</protein>
<name>A0ABN4YE31_9GAMM</name>
<proteinExistence type="predicted"/>
<accession>A0ABN4YE31</accession>
<keyword evidence="1" id="KW-0732">Signal</keyword>
<feature type="chain" id="PRO_5045547645" evidence="1">
    <location>
        <begin position="21"/>
        <end position="142"/>
    </location>
</feature>
<gene>
    <name evidence="2" type="ORF">SJ2017_2080</name>
</gene>
<evidence type="ECO:0000256" key="1">
    <source>
        <dbReference type="SAM" id="SignalP"/>
    </source>
</evidence>
<sequence length="142" mass="16144">MMKKTIIALTMMTLSAGAQAESNQVSTDKLNSAMEQLTVVDEQTDIFITVDEDASFESVTYQGFITDIYSEIYVTSHEAKEHGLEKVKKFYIYNEVDIDALSHKIAARIDADKPTAFSVDLYRDYRNDSGKFTFIARVIEYK</sequence>
<evidence type="ECO:0000313" key="3">
    <source>
        <dbReference type="Proteomes" id="UP000191820"/>
    </source>
</evidence>
<dbReference type="Proteomes" id="UP000191820">
    <property type="component" value="Chromosome"/>
</dbReference>
<evidence type="ECO:0000313" key="2">
    <source>
        <dbReference type="EMBL" id="ARD22378.1"/>
    </source>
</evidence>
<organism evidence="2 3">
    <name type="scientific">Shewanella japonica</name>
    <dbReference type="NCBI Taxonomy" id="93973"/>
    <lineage>
        <taxon>Bacteria</taxon>
        <taxon>Pseudomonadati</taxon>
        <taxon>Pseudomonadota</taxon>
        <taxon>Gammaproteobacteria</taxon>
        <taxon>Alteromonadales</taxon>
        <taxon>Shewanellaceae</taxon>
        <taxon>Shewanella</taxon>
    </lineage>
</organism>
<feature type="signal peptide" evidence="1">
    <location>
        <begin position="1"/>
        <end position="20"/>
    </location>
</feature>